<evidence type="ECO:0000313" key="1">
    <source>
        <dbReference type="EMBL" id="KVT48852.1"/>
    </source>
</evidence>
<sequence length="62" mass="6565">MMLTHATRVGTHIIAVDEHDVVLLSDDDGKTWRQAPRESASAMLSAAAFGGAQSGWGGLFSH</sequence>
<accession>A0AAW3NB74</accession>
<organism evidence="1 2">
    <name type="scientific">Burkholderia ubonensis</name>
    <dbReference type="NCBI Taxonomy" id="101571"/>
    <lineage>
        <taxon>Bacteria</taxon>
        <taxon>Pseudomonadati</taxon>
        <taxon>Pseudomonadota</taxon>
        <taxon>Betaproteobacteria</taxon>
        <taxon>Burkholderiales</taxon>
        <taxon>Burkholderiaceae</taxon>
        <taxon>Burkholderia</taxon>
        <taxon>Burkholderia cepacia complex</taxon>
    </lineage>
</organism>
<dbReference type="EMBL" id="LPDO01000105">
    <property type="protein sequence ID" value="KVT48852.1"/>
    <property type="molecule type" value="Genomic_DNA"/>
</dbReference>
<dbReference type="AlphaFoldDB" id="A0AAW3NB74"/>
<proteinExistence type="predicted"/>
<evidence type="ECO:0000313" key="2">
    <source>
        <dbReference type="Proteomes" id="UP000056732"/>
    </source>
</evidence>
<name>A0AAW3NB74_9BURK</name>
<evidence type="ECO:0008006" key="3">
    <source>
        <dbReference type="Google" id="ProtNLM"/>
    </source>
</evidence>
<dbReference type="Proteomes" id="UP000056732">
    <property type="component" value="Unassembled WGS sequence"/>
</dbReference>
<gene>
    <name evidence="1" type="ORF">WK53_12550</name>
</gene>
<comment type="caution">
    <text evidence="1">The sequence shown here is derived from an EMBL/GenBank/DDBJ whole genome shotgun (WGS) entry which is preliminary data.</text>
</comment>
<reference evidence="1 2" key="1">
    <citation type="submission" date="2015-11" db="EMBL/GenBank/DDBJ databases">
        <title>Expanding the genomic diversity of Burkholderia species for the development of highly accurate diagnostics.</title>
        <authorList>
            <person name="Sahl J."/>
            <person name="Keim P."/>
            <person name="Wagner D."/>
        </authorList>
    </citation>
    <scope>NUCLEOTIDE SEQUENCE [LARGE SCALE GENOMIC DNA]</scope>
    <source>
        <strain evidence="1 2">MSMB1137WGS</strain>
    </source>
</reference>
<protein>
    <recommendedName>
        <fullName evidence="3">Glycosyl hydrolase</fullName>
    </recommendedName>
</protein>